<reference evidence="6 7" key="1">
    <citation type="journal article" date="2007" name="Nature">
        <title>Evolution of genes and genomes on the Drosophila phylogeny.</title>
        <authorList>
            <consortium name="Drosophila 12 Genomes Consortium"/>
            <person name="Clark A.G."/>
            <person name="Eisen M.B."/>
            <person name="Smith D.R."/>
            <person name="Bergman C.M."/>
            <person name="Oliver B."/>
            <person name="Markow T.A."/>
            <person name="Kaufman T.C."/>
            <person name="Kellis M."/>
            <person name="Gelbart W."/>
            <person name="Iyer V.N."/>
            <person name="Pollard D.A."/>
            <person name="Sackton T.B."/>
            <person name="Larracuente A.M."/>
            <person name="Singh N.D."/>
            <person name="Abad J.P."/>
            <person name="Abt D.N."/>
            <person name="Adryan B."/>
            <person name="Aguade M."/>
            <person name="Akashi H."/>
            <person name="Anderson W.W."/>
            <person name="Aquadro C.F."/>
            <person name="Ardell D.H."/>
            <person name="Arguello R."/>
            <person name="Artieri C.G."/>
            <person name="Barbash D.A."/>
            <person name="Barker D."/>
            <person name="Barsanti P."/>
            <person name="Batterham P."/>
            <person name="Batzoglou S."/>
            <person name="Begun D."/>
            <person name="Bhutkar A."/>
            <person name="Blanco E."/>
            <person name="Bosak S.A."/>
            <person name="Bradley R.K."/>
            <person name="Brand A.D."/>
            <person name="Brent M.R."/>
            <person name="Brooks A.N."/>
            <person name="Brown R.H."/>
            <person name="Butlin R.K."/>
            <person name="Caggese C."/>
            <person name="Calvi B.R."/>
            <person name="Bernardo de Carvalho A."/>
            <person name="Caspi A."/>
            <person name="Castrezana S."/>
            <person name="Celniker S.E."/>
            <person name="Chang J.L."/>
            <person name="Chapple C."/>
            <person name="Chatterji S."/>
            <person name="Chinwalla A."/>
            <person name="Civetta A."/>
            <person name="Clifton S.W."/>
            <person name="Comeron J.M."/>
            <person name="Costello J.C."/>
            <person name="Coyne J.A."/>
            <person name="Daub J."/>
            <person name="David R.G."/>
            <person name="Delcher A.L."/>
            <person name="Delehaunty K."/>
            <person name="Do C.B."/>
            <person name="Ebling H."/>
            <person name="Edwards K."/>
            <person name="Eickbush T."/>
            <person name="Evans J.D."/>
            <person name="Filipski A."/>
            <person name="Findeiss S."/>
            <person name="Freyhult E."/>
            <person name="Fulton L."/>
            <person name="Fulton R."/>
            <person name="Garcia A.C."/>
            <person name="Gardiner A."/>
            <person name="Garfield D.A."/>
            <person name="Garvin B.E."/>
            <person name="Gibson G."/>
            <person name="Gilbert D."/>
            <person name="Gnerre S."/>
            <person name="Godfrey J."/>
            <person name="Good R."/>
            <person name="Gotea V."/>
            <person name="Gravely B."/>
            <person name="Greenberg A.J."/>
            <person name="Griffiths-Jones S."/>
            <person name="Gross S."/>
            <person name="Guigo R."/>
            <person name="Gustafson E.A."/>
            <person name="Haerty W."/>
            <person name="Hahn M.W."/>
            <person name="Halligan D.L."/>
            <person name="Halpern A.L."/>
            <person name="Halter G.M."/>
            <person name="Han M.V."/>
            <person name="Heger A."/>
            <person name="Hillier L."/>
            <person name="Hinrichs A.S."/>
            <person name="Holmes I."/>
            <person name="Hoskins R.A."/>
            <person name="Hubisz M.J."/>
            <person name="Hultmark D."/>
            <person name="Huntley M.A."/>
            <person name="Jaffe D.B."/>
            <person name="Jagadeeshan S."/>
            <person name="Jeck W.R."/>
            <person name="Johnson J."/>
            <person name="Jones C.D."/>
            <person name="Jordan W.C."/>
            <person name="Karpen G.H."/>
            <person name="Kataoka E."/>
            <person name="Keightley P.D."/>
            <person name="Kheradpour P."/>
            <person name="Kirkness E.F."/>
            <person name="Koerich L.B."/>
            <person name="Kristiansen K."/>
            <person name="Kudrna D."/>
            <person name="Kulathinal R.J."/>
            <person name="Kumar S."/>
            <person name="Kwok R."/>
            <person name="Lander E."/>
            <person name="Langley C.H."/>
            <person name="Lapoint R."/>
            <person name="Lazzaro B.P."/>
            <person name="Lee S.J."/>
            <person name="Levesque L."/>
            <person name="Li R."/>
            <person name="Lin C.F."/>
            <person name="Lin M.F."/>
            <person name="Lindblad-Toh K."/>
            <person name="Llopart A."/>
            <person name="Long M."/>
            <person name="Low L."/>
            <person name="Lozovsky E."/>
            <person name="Lu J."/>
            <person name="Luo M."/>
            <person name="Machado C.A."/>
            <person name="Makalowski W."/>
            <person name="Marzo M."/>
            <person name="Matsuda M."/>
            <person name="Matzkin L."/>
            <person name="McAllister B."/>
            <person name="McBride C.S."/>
            <person name="McKernan B."/>
            <person name="McKernan K."/>
            <person name="Mendez-Lago M."/>
            <person name="Minx P."/>
            <person name="Mollenhauer M.U."/>
            <person name="Montooth K."/>
            <person name="Mount S.M."/>
            <person name="Mu X."/>
            <person name="Myers E."/>
            <person name="Negre B."/>
            <person name="Newfeld S."/>
            <person name="Nielsen R."/>
            <person name="Noor M.A."/>
            <person name="O'Grady P."/>
            <person name="Pachter L."/>
            <person name="Papaceit M."/>
            <person name="Parisi M.J."/>
            <person name="Parisi M."/>
            <person name="Parts L."/>
            <person name="Pedersen J.S."/>
            <person name="Pesole G."/>
            <person name="Phillippy A.M."/>
            <person name="Ponting C.P."/>
            <person name="Pop M."/>
            <person name="Porcelli D."/>
            <person name="Powell J.R."/>
            <person name="Prohaska S."/>
            <person name="Pruitt K."/>
            <person name="Puig M."/>
            <person name="Quesneville H."/>
            <person name="Ram K.R."/>
            <person name="Rand D."/>
            <person name="Rasmussen M.D."/>
            <person name="Reed L.K."/>
            <person name="Reenan R."/>
            <person name="Reily A."/>
            <person name="Remington K.A."/>
            <person name="Rieger T.T."/>
            <person name="Ritchie M.G."/>
            <person name="Robin C."/>
            <person name="Rogers Y.H."/>
            <person name="Rohde C."/>
            <person name="Rozas J."/>
            <person name="Rubenfield M.J."/>
            <person name="Ruiz A."/>
            <person name="Russo S."/>
            <person name="Salzberg S.L."/>
            <person name="Sanchez-Gracia A."/>
            <person name="Saranga D.J."/>
            <person name="Sato H."/>
            <person name="Schaeffer S.W."/>
            <person name="Schatz M.C."/>
            <person name="Schlenke T."/>
            <person name="Schwartz R."/>
            <person name="Segarra C."/>
            <person name="Singh R.S."/>
            <person name="Sirot L."/>
            <person name="Sirota M."/>
            <person name="Sisneros N.B."/>
            <person name="Smith C.D."/>
            <person name="Smith T.F."/>
            <person name="Spieth J."/>
            <person name="Stage D.E."/>
            <person name="Stark A."/>
            <person name="Stephan W."/>
            <person name="Strausberg R.L."/>
            <person name="Strempel S."/>
            <person name="Sturgill D."/>
            <person name="Sutton G."/>
            <person name="Sutton G.G."/>
            <person name="Tao W."/>
            <person name="Teichmann S."/>
            <person name="Tobari Y.N."/>
            <person name="Tomimura Y."/>
            <person name="Tsolas J.M."/>
            <person name="Valente V.L."/>
            <person name="Venter E."/>
            <person name="Venter J.C."/>
            <person name="Vicario S."/>
            <person name="Vieira F.G."/>
            <person name="Vilella A.J."/>
            <person name="Villasante A."/>
            <person name="Walenz B."/>
            <person name="Wang J."/>
            <person name="Wasserman M."/>
            <person name="Watts T."/>
            <person name="Wilson D."/>
            <person name="Wilson R.K."/>
            <person name="Wing R.A."/>
            <person name="Wolfner M.F."/>
            <person name="Wong A."/>
            <person name="Wong G.K."/>
            <person name="Wu C.I."/>
            <person name="Wu G."/>
            <person name="Yamamoto D."/>
            <person name="Yang H.P."/>
            <person name="Yang S.P."/>
            <person name="Yorke J.A."/>
            <person name="Yoshida K."/>
            <person name="Zdobnov E."/>
            <person name="Zhang P."/>
            <person name="Zhang Y."/>
            <person name="Zimin A.V."/>
            <person name="Baldwin J."/>
            <person name="Abdouelleil A."/>
            <person name="Abdulkadir J."/>
            <person name="Abebe A."/>
            <person name="Abera B."/>
            <person name="Abreu J."/>
            <person name="Acer S.C."/>
            <person name="Aftuck L."/>
            <person name="Alexander A."/>
            <person name="An P."/>
            <person name="Anderson E."/>
            <person name="Anderson S."/>
            <person name="Arachi H."/>
            <person name="Azer M."/>
            <person name="Bachantsang P."/>
            <person name="Barry A."/>
            <person name="Bayul T."/>
            <person name="Berlin A."/>
            <person name="Bessette D."/>
            <person name="Bloom T."/>
            <person name="Blye J."/>
            <person name="Boguslavskiy L."/>
            <person name="Bonnet C."/>
            <person name="Boukhgalter B."/>
            <person name="Bourzgui I."/>
            <person name="Brown A."/>
            <person name="Cahill P."/>
            <person name="Channer S."/>
            <person name="Cheshatsang Y."/>
            <person name="Chuda L."/>
            <person name="Citroen M."/>
            <person name="Collymore A."/>
            <person name="Cooke P."/>
            <person name="Costello M."/>
            <person name="D'Aco K."/>
            <person name="Daza R."/>
            <person name="De Haan G."/>
            <person name="DeGray S."/>
            <person name="DeMaso C."/>
            <person name="Dhargay N."/>
            <person name="Dooley K."/>
            <person name="Dooley E."/>
            <person name="Doricent M."/>
            <person name="Dorje P."/>
            <person name="Dorjee K."/>
            <person name="Dupes A."/>
            <person name="Elong R."/>
            <person name="Falk J."/>
            <person name="Farina A."/>
            <person name="Faro S."/>
            <person name="Ferguson D."/>
            <person name="Fisher S."/>
            <person name="Foley C.D."/>
            <person name="Franke A."/>
            <person name="Friedrich D."/>
            <person name="Gadbois L."/>
            <person name="Gearin G."/>
            <person name="Gearin C.R."/>
            <person name="Giannoukos G."/>
            <person name="Goode T."/>
            <person name="Graham J."/>
            <person name="Grandbois E."/>
            <person name="Grewal S."/>
            <person name="Gyaltsen K."/>
            <person name="Hafez N."/>
            <person name="Hagos B."/>
            <person name="Hall J."/>
            <person name="Henson C."/>
            <person name="Hollinger A."/>
            <person name="Honan T."/>
            <person name="Huard M.D."/>
            <person name="Hughes L."/>
            <person name="Hurhula B."/>
            <person name="Husby M.E."/>
            <person name="Kamat A."/>
            <person name="Kanga B."/>
            <person name="Kashin S."/>
            <person name="Khazanovich D."/>
            <person name="Kisner P."/>
            <person name="Lance K."/>
            <person name="Lara M."/>
            <person name="Lee W."/>
            <person name="Lennon N."/>
            <person name="Letendre F."/>
            <person name="LeVine R."/>
            <person name="Lipovsky A."/>
            <person name="Liu X."/>
            <person name="Liu J."/>
            <person name="Liu S."/>
            <person name="Lokyitsang T."/>
            <person name="Lokyitsang Y."/>
            <person name="Lubonja R."/>
            <person name="Lui A."/>
            <person name="MacDonald P."/>
            <person name="Magnisalis V."/>
            <person name="Maru K."/>
            <person name="Matthews C."/>
            <person name="McCusker W."/>
            <person name="McDonough S."/>
            <person name="Mehta T."/>
            <person name="Meldrim J."/>
            <person name="Meneus L."/>
            <person name="Mihai O."/>
            <person name="Mihalev A."/>
            <person name="Mihova T."/>
            <person name="Mittelman R."/>
            <person name="Mlenga V."/>
            <person name="Montmayeur A."/>
            <person name="Mulrain L."/>
            <person name="Navidi A."/>
            <person name="Naylor J."/>
            <person name="Negash T."/>
            <person name="Nguyen T."/>
            <person name="Nguyen N."/>
            <person name="Nicol R."/>
            <person name="Norbu C."/>
            <person name="Norbu N."/>
            <person name="Novod N."/>
            <person name="O'Neill B."/>
            <person name="Osman S."/>
            <person name="Markiewicz E."/>
            <person name="Oyono O.L."/>
            <person name="Patti C."/>
            <person name="Phunkhang P."/>
            <person name="Pierre F."/>
            <person name="Priest M."/>
            <person name="Raghuraman S."/>
            <person name="Rege F."/>
            <person name="Reyes R."/>
            <person name="Rise C."/>
            <person name="Rogov P."/>
            <person name="Ross K."/>
            <person name="Ryan E."/>
            <person name="Settipalli S."/>
            <person name="Shea T."/>
            <person name="Sherpa N."/>
            <person name="Shi L."/>
            <person name="Shih D."/>
            <person name="Sparrow T."/>
            <person name="Spaulding J."/>
            <person name="Stalker J."/>
            <person name="Stange-Thomann N."/>
            <person name="Stavropoulos S."/>
            <person name="Stone C."/>
            <person name="Strader C."/>
            <person name="Tesfaye S."/>
            <person name="Thomson T."/>
            <person name="Thoulutsang Y."/>
            <person name="Thoulutsang D."/>
            <person name="Topham K."/>
            <person name="Topping I."/>
            <person name="Tsamla T."/>
            <person name="Vassiliev H."/>
            <person name="Vo A."/>
            <person name="Wangchuk T."/>
            <person name="Wangdi T."/>
            <person name="Weiand M."/>
            <person name="Wilkinson J."/>
            <person name="Wilson A."/>
            <person name="Yadav S."/>
            <person name="Young G."/>
            <person name="Yu Q."/>
            <person name="Zembek L."/>
            <person name="Zhong D."/>
            <person name="Zimmer A."/>
            <person name="Zwirko Z."/>
            <person name="Jaffe D.B."/>
            <person name="Alvarez P."/>
            <person name="Brockman W."/>
            <person name="Butler J."/>
            <person name="Chin C."/>
            <person name="Gnerre S."/>
            <person name="Grabherr M."/>
            <person name="Kleber M."/>
            <person name="Mauceli E."/>
            <person name="MacCallum I."/>
        </authorList>
    </citation>
    <scope>NUCLEOTIDE SEQUENCE [LARGE SCALE GENOMIC DNA]</scope>
    <source>
        <strain evidence="7">Tucson 15287-2541.00</strain>
    </source>
</reference>
<protein>
    <submittedName>
        <fullName evidence="6">GH14602</fullName>
    </submittedName>
</protein>
<evidence type="ECO:0000256" key="1">
    <source>
        <dbReference type="ARBA" id="ARBA00022723"/>
    </source>
</evidence>
<evidence type="ECO:0000313" key="6">
    <source>
        <dbReference type="EMBL" id="EDV97609.1"/>
    </source>
</evidence>
<feature type="region of interest" description="Disordered" evidence="4">
    <location>
        <begin position="130"/>
        <end position="149"/>
    </location>
</feature>
<dbReference type="PhylomeDB" id="B4IYD6"/>
<keyword evidence="2" id="KW-0863">Zinc-finger</keyword>
<dbReference type="InterPro" id="IPR022776">
    <property type="entry name" value="TRM13/UPF0224_CHHC_Znf_dom"/>
</dbReference>
<evidence type="ECO:0000313" key="7">
    <source>
        <dbReference type="Proteomes" id="UP000001070"/>
    </source>
</evidence>
<gene>
    <name evidence="6" type="primary">Dgri\GH14602</name>
    <name evidence="6" type="ORF">Dgri_GH14602</name>
</gene>
<accession>B4IYD6</accession>
<name>B4IYD6_DROGR</name>
<organism evidence="7">
    <name type="scientific">Drosophila grimshawi</name>
    <name type="common">Hawaiian fruit fly</name>
    <name type="synonym">Idiomyia grimshawi</name>
    <dbReference type="NCBI Taxonomy" id="7222"/>
    <lineage>
        <taxon>Eukaryota</taxon>
        <taxon>Metazoa</taxon>
        <taxon>Ecdysozoa</taxon>
        <taxon>Arthropoda</taxon>
        <taxon>Hexapoda</taxon>
        <taxon>Insecta</taxon>
        <taxon>Pterygota</taxon>
        <taxon>Neoptera</taxon>
        <taxon>Endopterygota</taxon>
        <taxon>Diptera</taxon>
        <taxon>Brachycera</taxon>
        <taxon>Muscomorpha</taxon>
        <taxon>Ephydroidea</taxon>
        <taxon>Drosophilidae</taxon>
        <taxon>Drosophila</taxon>
        <taxon>Hawaiian Drosophila</taxon>
    </lineage>
</organism>
<feature type="domain" description="CHHC U11-48K-type" evidence="5">
    <location>
        <begin position="10"/>
        <end position="37"/>
    </location>
</feature>
<dbReference type="InterPro" id="IPR036236">
    <property type="entry name" value="Znf_C2H2_sf"/>
</dbReference>
<keyword evidence="7" id="KW-1185">Reference proteome</keyword>
<evidence type="ECO:0000259" key="5">
    <source>
        <dbReference type="PROSITE" id="PS51800"/>
    </source>
</evidence>
<evidence type="ECO:0000256" key="2">
    <source>
        <dbReference type="ARBA" id="ARBA00022771"/>
    </source>
</evidence>
<feature type="domain" description="CHHC U11-48K-type" evidence="5">
    <location>
        <begin position="43"/>
        <end position="70"/>
    </location>
</feature>
<dbReference type="Pfam" id="PF05253">
    <property type="entry name" value="zf-U11-48K"/>
    <property type="match status" value="2"/>
</dbReference>
<dbReference type="GO" id="GO:0008270">
    <property type="term" value="F:zinc ion binding"/>
    <property type="evidence" value="ECO:0007669"/>
    <property type="project" value="UniProtKB-KW"/>
</dbReference>
<feature type="compositionally biased region" description="Basic and acidic residues" evidence="4">
    <location>
        <begin position="133"/>
        <end position="149"/>
    </location>
</feature>
<dbReference type="EMBL" id="CH916366">
    <property type="protein sequence ID" value="EDV97609.1"/>
    <property type="molecule type" value="Genomic_DNA"/>
</dbReference>
<dbReference type="Proteomes" id="UP000001070">
    <property type="component" value="Unassembled WGS sequence"/>
</dbReference>
<dbReference type="HOGENOM" id="CLU_105561_1_0_1"/>
<sequence length="149" mass="17539">MASSDSFNDFVTCPYNKAHKLIRGRLTKHLERCSRISGNSKQFLVCPYNENHRYKAEELSLHMKECPERIRWHSELQKEDPRQQATETTWSISAECEEDWDKEPDVPTYNPIKYCEDNFVARTTAINGKSKAARRDFRANERRRLAGKQ</sequence>
<dbReference type="KEGG" id="dgr:6557842"/>
<keyword evidence="3" id="KW-0862">Zinc</keyword>
<proteinExistence type="predicted"/>
<dbReference type="InParanoid" id="B4IYD6"/>
<evidence type="ECO:0000256" key="4">
    <source>
        <dbReference type="SAM" id="MobiDB-lite"/>
    </source>
</evidence>
<dbReference type="AlphaFoldDB" id="B4IYD6"/>
<dbReference type="OrthoDB" id="5839404at2759"/>
<keyword evidence="1" id="KW-0479">Metal-binding</keyword>
<dbReference type="OMA" id="LARCPYN"/>
<dbReference type="eggNOG" id="KOG4376">
    <property type="taxonomic scope" value="Eukaryota"/>
</dbReference>
<evidence type="ECO:0000256" key="3">
    <source>
        <dbReference type="ARBA" id="ARBA00022833"/>
    </source>
</evidence>
<dbReference type="PROSITE" id="PS51800">
    <property type="entry name" value="ZF_CHHC_U11_48K"/>
    <property type="match status" value="2"/>
</dbReference>
<dbReference type="SUPFAM" id="SSF57667">
    <property type="entry name" value="beta-beta-alpha zinc fingers"/>
    <property type="match status" value="1"/>
</dbReference>